<dbReference type="SUPFAM" id="SSF53474">
    <property type="entry name" value="alpha/beta-Hydrolases"/>
    <property type="match status" value="1"/>
</dbReference>
<proteinExistence type="predicted"/>
<dbReference type="EMBL" id="BQFW01000014">
    <property type="protein sequence ID" value="GJJ77696.1"/>
    <property type="molecule type" value="Genomic_DNA"/>
</dbReference>
<evidence type="ECO:0000256" key="1">
    <source>
        <dbReference type="SAM" id="SignalP"/>
    </source>
</evidence>
<organism evidence="3 4">
    <name type="scientific">Entomortierella parvispora</name>
    <dbReference type="NCBI Taxonomy" id="205924"/>
    <lineage>
        <taxon>Eukaryota</taxon>
        <taxon>Fungi</taxon>
        <taxon>Fungi incertae sedis</taxon>
        <taxon>Mucoromycota</taxon>
        <taxon>Mortierellomycotina</taxon>
        <taxon>Mortierellomycetes</taxon>
        <taxon>Mortierellales</taxon>
        <taxon>Mortierellaceae</taxon>
        <taxon>Entomortierella</taxon>
    </lineage>
</organism>
<protein>
    <recommendedName>
        <fullName evidence="2">Serine aminopeptidase S33 domain-containing protein</fullName>
    </recommendedName>
</protein>
<dbReference type="InterPro" id="IPR029058">
    <property type="entry name" value="AB_hydrolase_fold"/>
</dbReference>
<dbReference type="Pfam" id="PF12146">
    <property type="entry name" value="Hydrolase_4"/>
    <property type="match status" value="1"/>
</dbReference>
<dbReference type="AlphaFoldDB" id="A0A9P3M0M3"/>
<reference evidence="3" key="2">
    <citation type="journal article" date="2022" name="Microbiol. Resour. Announc.">
        <title>Whole-Genome Sequence of Entomortierella parvispora E1425, a Mucoromycotan Fungus Associated with Burkholderiaceae-Related Endosymbiotic Bacteria.</title>
        <authorList>
            <person name="Herlambang A."/>
            <person name="Guo Y."/>
            <person name="Takashima Y."/>
            <person name="Narisawa K."/>
            <person name="Ohta H."/>
            <person name="Nishizawa T."/>
        </authorList>
    </citation>
    <scope>NUCLEOTIDE SEQUENCE</scope>
    <source>
        <strain evidence="3">E1425</strain>
    </source>
</reference>
<dbReference type="PANTHER" id="PTHR43798:SF33">
    <property type="entry name" value="HYDROLASE, PUTATIVE (AFU_ORTHOLOGUE AFUA_2G14860)-RELATED"/>
    <property type="match status" value="1"/>
</dbReference>
<dbReference type="InterPro" id="IPR050266">
    <property type="entry name" value="AB_hydrolase_sf"/>
</dbReference>
<reference evidence="3" key="1">
    <citation type="submission" date="2021-11" db="EMBL/GenBank/DDBJ databases">
        <authorList>
            <person name="Herlambang A."/>
            <person name="Guo Y."/>
            <person name="Takashima Y."/>
            <person name="Nishizawa T."/>
        </authorList>
    </citation>
    <scope>NUCLEOTIDE SEQUENCE</scope>
    <source>
        <strain evidence="3">E1425</strain>
    </source>
</reference>
<sequence>MAASASIVTAAVGVSALLAALGVKKALKSVTANRGVTLPSLRAVDSSITEKSAYPENYYPGGVYAPLSFGDTHYFMFGPEDGKKVVFVHGLSTPTSVYDKVARTMAKNGCRVILYDLYSRGYSVGPPVDHDPLLYVTQLHELLKFVGWKQCNFVGLSLGGGILASYAHQFPESVQSLTFIAPGGLLLPSEIPWVGKIFLLPYSEEIFSHPRIKTYFSGKNIESMRAEFKDAPGGKVPEAIDAAAEILALQYKHHAGYARGLMSTLRKFPLTDMRHIYASSQDQKYPVQVIWGTKDTVVPGSTVVALEELIPRIKITKVQDATHSIVMTHPEVIVEQLDGFVC</sequence>
<dbReference type="InterPro" id="IPR022742">
    <property type="entry name" value="Hydrolase_4"/>
</dbReference>
<gene>
    <name evidence="3" type="ORF">EMPS_10055</name>
</gene>
<dbReference type="PANTHER" id="PTHR43798">
    <property type="entry name" value="MONOACYLGLYCEROL LIPASE"/>
    <property type="match status" value="1"/>
</dbReference>
<dbReference type="Proteomes" id="UP000827284">
    <property type="component" value="Unassembled WGS sequence"/>
</dbReference>
<feature type="domain" description="Serine aminopeptidase S33" evidence="2">
    <location>
        <begin position="83"/>
        <end position="319"/>
    </location>
</feature>
<name>A0A9P3M0M3_9FUNG</name>
<evidence type="ECO:0000259" key="2">
    <source>
        <dbReference type="Pfam" id="PF12146"/>
    </source>
</evidence>
<dbReference type="Gene3D" id="3.40.50.1820">
    <property type="entry name" value="alpha/beta hydrolase"/>
    <property type="match status" value="1"/>
</dbReference>
<feature type="chain" id="PRO_5040496119" description="Serine aminopeptidase S33 domain-containing protein" evidence="1">
    <location>
        <begin position="27"/>
        <end position="342"/>
    </location>
</feature>
<keyword evidence="1" id="KW-0732">Signal</keyword>
<dbReference type="OrthoDB" id="408373at2759"/>
<feature type="signal peptide" evidence="1">
    <location>
        <begin position="1"/>
        <end position="26"/>
    </location>
</feature>
<evidence type="ECO:0000313" key="4">
    <source>
        <dbReference type="Proteomes" id="UP000827284"/>
    </source>
</evidence>
<accession>A0A9P3M0M3</accession>
<evidence type="ECO:0000313" key="3">
    <source>
        <dbReference type="EMBL" id="GJJ77696.1"/>
    </source>
</evidence>
<dbReference type="GO" id="GO:0016020">
    <property type="term" value="C:membrane"/>
    <property type="evidence" value="ECO:0007669"/>
    <property type="project" value="TreeGrafter"/>
</dbReference>
<comment type="caution">
    <text evidence="3">The sequence shown here is derived from an EMBL/GenBank/DDBJ whole genome shotgun (WGS) entry which is preliminary data.</text>
</comment>
<keyword evidence="4" id="KW-1185">Reference proteome</keyword>